<feature type="non-terminal residue" evidence="2">
    <location>
        <position position="1"/>
    </location>
</feature>
<feature type="transmembrane region" description="Helical" evidence="1">
    <location>
        <begin position="78"/>
        <end position="97"/>
    </location>
</feature>
<keyword evidence="1" id="KW-1133">Transmembrane helix</keyword>
<dbReference type="Proteomes" id="UP000237105">
    <property type="component" value="Unassembled WGS sequence"/>
</dbReference>
<comment type="caution">
    <text evidence="2">The sequence shown here is derived from an EMBL/GenBank/DDBJ whole genome shotgun (WGS) entry which is preliminary data.</text>
</comment>
<evidence type="ECO:0000256" key="1">
    <source>
        <dbReference type="SAM" id="Phobius"/>
    </source>
</evidence>
<evidence type="ECO:0000313" key="2">
    <source>
        <dbReference type="EMBL" id="PON36879.1"/>
    </source>
</evidence>
<proteinExistence type="predicted"/>
<keyword evidence="1" id="KW-0812">Transmembrane</keyword>
<reference evidence="3" key="1">
    <citation type="submission" date="2016-06" db="EMBL/GenBank/DDBJ databases">
        <title>Parallel loss of symbiosis genes in relatives of nitrogen-fixing non-legume Parasponia.</title>
        <authorList>
            <person name="Van Velzen R."/>
            <person name="Holmer R."/>
            <person name="Bu F."/>
            <person name="Rutten L."/>
            <person name="Van Zeijl A."/>
            <person name="Liu W."/>
            <person name="Santuari L."/>
            <person name="Cao Q."/>
            <person name="Sharma T."/>
            <person name="Shen D."/>
            <person name="Roswanjaya Y."/>
            <person name="Wardhani T."/>
            <person name="Kalhor M.S."/>
            <person name="Jansen J."/>
            <person name="Van den Hoogen J."/>
            <person name="Gungor B."/>
            <person name="Hartog M."/>
            <person name="Hontelez J."/>
            <person name="Verver J."/>
            <person name="Yang W.-C."/>
            <person name="Schijlen E."/>
            <person name="Repin R."/>
            <person name="Schilthuizen M."/>
            <person name="Schranz E."/>
            <person name="Heidstra R."/>
            <person name="Miyata K."/>
            <person name="Fedorova E."/>
            <person name="Kohlen W."/>
            <person name="Bisseling T."/>
            <person name="Smit S."/>
            <person name="Geurts R."/>
        </authorList>
    </citation>
    <scope>NUCLEOTIDE SEQUENCE [LARGE SCALE GENOMIC DNA]</scope>
    <source>
        <strain evidence="3">cv. WU1-14</strain>
    </source>
</reference>
<organism evidence="2 3">
    <name type="scientific">Parasponia andersonii</name>
    <name type="common">Sponia andersonii</name>
    <dbReference type="NCBI Taxonomy" id="3476"/>
    <lineage>
        <taxon>Eukaryota</taxon>
        <taxon>Viridiplantae</taxon>
        <taxon>Streptophyta</taxon>
        <taxon>Embryophyta</taxon>
        <taxon>Tracheophyta</taxon>
        <taxon>Spermatophyta</taxon>
        <taxon>Magnoliopsida</taxon>
        <taxon>eudicotyledons</taxon>
        <taxon>Gunneridae</taxon>
        <taxon>Pentapetalae</taxon>
        <taxon>rosids</taxon>
        <taxon>fabids</taxon>
        <taxon>Rosales</taxon>
        <taxon>Cannabaceae</taxon>
        <taxon>Parasponia</taxon>
    </lineage>
</organism>
<name>A0A2P5AK05_PARAD</name>
<sequence length="100" mass="11902">NSFLEKLESVHRGCQAPPPSLVVTLLNPVSRIYSQLDNSLDIENTKKNSQENEEKKLRTNYTIDIVEEIKKWSWLEHFFIFFFFLFFLSFHGYHSLFLSI</sequence>
<dbReference type="EMBL" id="JXTB01000550">
    <property type="protein sequence ID" value="PON36879.1"/>
    <property type="molecule type" value="Genomic_DNA"/>
</dbReference>
<accession>A0A2P5AK05</accession>
<dbReference type="AlphaFoldDB" id="A0A2P5AK05"/>
<keyword evidence="1" id="KW-0472">Membrane</keyword>
<protein>
    <submittedName>
        <fullName evidence="2">Uncharacterized protein</fullName>
    </submittedName>
</protein>
<keyword evidence="3" id="KW-1185">Reference proteome</keyword>
<evidence type="ECO:0000313" key="3">
    <source>
        <dbReference type="Proteomes" id="UP000237105"/>
    </source>
</evidence>
<gene>
    <name evidence="2" type="ORF">PanWU01x14_324880</name>
</gene>